<accession>A0A4S4KY77</accession>
<evidence type="ECO:0000256" key="8">
    <source>
        <dbReference type="ARBA" id="ARBA00022618"/>
    </source>
</evidence>
<comment type="subcellular location">
    <subcellularLocation>
        <location evidence="3">Chromosome</location>
        <location evidence="3">Centromere</location>
        <location evidence="3">Kinetochore</location>
    </subcellularLocation>
    <subcellularLocation>
        <location evidence="2">Cytoplasm</location>
        <location evidence="2">Cytoskeleton</location>
        <location evidence="2">Spindle</location>
    </subcellularLocation>
    <subcellularLocation>
        <location evidence="1">Nucleus</location>
    </subcellularLocation>
</comment>
<keyword evidence="19" id="KW-1185">Reference proteome</keyword>
<keyword evidence="6" id="KW-0158">Chromosome</keyword>
<dbReference type="PANTHER" id="PTHR28025">
    <property type="entry name" value="DASH COMPLEX SUBUNIT DAD1"/>
    <property type="match status" value="1"/>
</dbReference>
<evidence type="ECO:0000256" key="2">
    <source>
        <dbReference type="ARBA" id="ARBA00004186"/>
    </source>
</evidence>
<gene>
    <name evidence="18" type="ORF">EW145_g5950</name>
</gene>
<reference evidence="18 19" key="1">
    <citation type="submission" date="2019-02" db="EMBL/GenBank/DDBJ databases">
        <title>Genome sequencing of the rare red list fungi Phellinidium pouzarii.</title>
        <authorList>
            <person name="Buettner E."/>
            <person name="Kellner H."/>
        </authorList>
    </citation>
    <scope>NUCLEOTIDE SEQUENCE [LARGE SCALE GENOMIC DNA]</scope>
    <source>
        <strain evidence="18 19">DSM 108285</strain>
    </source>
</reference>
<dbReference type="EMBL" id="SGPK01000402">
    <property type="protein sequence ID" value="THH03866.1"/>
    <property type="molecule type" value="Genomic_DNA"/>
</dbReference>
<keyword evidence="11" id="KW-0995">Kinetochore</keyword>
<evidence type="ECO:0000256" key="4">
    <source>
        <dbReference type="ARBA" id="ARBA00010146"/>
    </source>
</evidence>
<dbReference type="Proteomes" id="UP000308199">
    <property type="component" value="Unassembled WGS sequence"/>
</dbReference>
<protein>
    <recommendedName>
        <fullName evidence="5">DASH complex subunit DAD1</fullName>
    </recommendedName>
    <alternativeName>
        <fullName evidence="16">Outer kinetochore protein DAD1</fullName>
    </alternativeName>
</protein>
<dbReference type="PANTHER" id="PTHR28025:SF1">
    <property type="entry name" value="DASH COMPLEX SUBUNIT DAD1"/>
    <property type="match status" value="1"/>
</dbReference>
<keyword evidence="10" id="KW-0498">Mitosis</keyword>
<evidence type="ECO:0000256" key="13">
    <source>
        <dbReference type="ARBA" id="ARBA00023242"/>
    </source>
</evidence>
<dbReference type="AlphaFoldDB" id="A0A4S4KY77"/>
<evidence type="ECO:0000256" key="17">
    <source>
        <dbReference type="SAM" id="MobiDB-lite"/>
    </source>
</evidence>
<keyword evidence="8" id="KW-0132">Cell division</keyword>
<dbReference type="GO" id="GO:0042729">
    <property type="term" value="C:DASH complex"/>
    <property type="evidence" value="ECO:0007669"/>
    <property type="project" value="InterPro"/>
</dbReference>
<evidence type="ECO:0000256" key="10">
    <source>
        <dbReference type="ARBA" id="ARBA00022776"/>
    </source>
</evidence>
<sequence>MPDDEQTFFDRERDRLAADIASGFEHLLTASNLLNRKLEEVLGMTKEYDTISALWSRFHALMRAQGSVGADWPGSSTGTGTGAGSNTKAGIEDESLVAPLHDTTVVLNPHAPVGLPGTGGYTLQVPPSARKAPDA</sequence>
<evidence type="ECO:0000256" key="6">
    <source>
        <dbReference type="ARBA" id="ARBA00022454"/>
    </source>
</evidence>
<organism evidence="18 19">
    <name type="scientific">Phellinidium pouzarii</name>
    <dbReference type="NCBI Taxonomy" id="167371"/>
    <lineage>
        <taxon>Eukaryota</taxon>
        <taxon>Fungi</taxon>
        <taxon>Dikarya</taxon>
        <taxon>Basidiomycota</taxon>
        <taxon>Agaricomycotina</taxon>
        <taxon>Agaricomycetes</taxon>
        <taxon>Hymenochaetales</taxon>
        <taxon>Hymenochaetaceae</taxon>
        <taxon>Phellinidium</taxon>
    </lineage>
</organism>
<keyword evidence="9" id="KW-0493">Microtubule</keyword>
<proteinExistence type="inferred from homology"/>
<evidence type="ECO:0000313" key="19">
    <source>
        <dbReference type="Proteomes" id="UP000308199"/>
    </source>
</evidence>
<evidence type="ECO:0000256" key="9">
    <source>
        <dbReference type="ARBA" id="ARBA00022701"/>
    </source>
</evidence>
<keyword evidence="15" id="KW-0137">Centromere</keyword>
<name>A0A4S4KY77_9AGAM</name>
<evidence type="ECO:0000256" key="14">
    <source>
        <dbReference type="ARBA" id="ARBA00023306"/>
    </source>
</evidence>
<dbReference type="GO" id="GO:0044732">
    <property type="term" value="C:mitotic spindle pole body"/>
    <property type="evidence" value="ECO:0007669"/>
    <property type="project" value="TreeGrafter"/>
</dbReference>
<feature type="region of interest" description="Disordered" evidence="17">
    <location>
        <begin position="69"/>
        <end position="91"/>
    </location>
</feature>
<comment type="caution">
    <text evidence="18">The sequence shown here is derived from an EMBL/GenBank/DDBJ whole genome shotgun (WGS) entry which is preliminary data.</text>
</comment>
<evidence type="ECO:0000256" key="5">
    <source>
        <dbReference type="ARBA" id="ARBA00020261"/>
    </source>
</evidence>
<dbReference type="Pfam" id="PF08649">
    <property type="entry name" value="DASH_Dad1"/>
    <property type="match status" value="1"/>
</dbReference>
<dbReference type="OrthoDB" id="5566853at2759"/>
<evidence type="ECO:0000256" key="1">
    <source>
        <dbReference type="ARBA" id="ARBA00004123"/>
    </source>
</evidence>
<evidence type="ECO:0000256" key="15">
    <source>
        <dbReference type="ARBA" id="ARBA00023328"/>
    </source>
</evidence>
<dbReference type="GO" id="GO:0051301">
    <property type="term" value="P:cell division"/>
    <property type="evidence" value="ECO:0007669"/>
    <property type="project" value="UniProtKB-KW"/>
</dbReference>
<evidence type="ECO:0000256" key="7">
    <source>
        <dbReference type="ARBA" id="ARBA00022490"/>
    </source>
</evidence>
<evidence type="ECO:0000256" key="12">
    <source>
        <dbReference type="ARBA" id="ARBA00023212"/>
    </source>
</evidence>
<dbReference type="InterPro" id="IPR013958">
    <property type="entry name" value="DASH_Dad1"/>
</dbReference>
<keyword evidence="12" id="KW-0206">Cytoskeleton</keyword>
<keyword evidence="14" id="KW-0131">Cell cycle</keyword>
<dbReference type="GO" id="GO:0005876">
    <property type="term" value="C:spindle microtubule"/>
    <property type="evidence" value="ECO:0007669"/>
    <property type="project" value="TreeGrafter"/>
</dbReference>
<evidence type="ECO:0000256" key="16">
    <source>
        <dbReference type="ARBA" id="ARBA00030566"/>
    </source>
</evidence>
<evidence type="ECO:0000313" key="18">
    <source>
        <dbReference type="EMBL" id="THH03866.1"/>
    </source>
</evidence>
<evidence type="ECO:0000256" key="11">
    <source>
        <dbReference type="ARBA" id="ARBA00022838"/>
    </source>
</evidence>
<comment type="similarity">
    <text evidence="4">Belongs to the DASH complex DAD1 family.</text>
</comment>
<dbReference type="GO" id="GO:0072686">
    <property type="term" value="C:mitotic spindle"/>
    <property type="evidence" value="ECO:0007669"/>
    <property type="project" value="InterPro"/>
</dbReference>
<keyword evidence="13" id="KW-0539">Nucleus</keyword>
<keyword evidence="7" id="KW-0963">Cytoplasm</keyword>
<dbReference type="GO" id="GO:0051010">
    <property type="term" value="F:microtubule plus-end binding"/>
    <property type="evidence" value="ECO:0007669"/>
    <property type="project" value="TreeGrafter"/>
</dbReference>
<evidence type="ECO:0000256" key="3">
    <source>
        <dbReference type="ARBA" id="ARBA00004629"/>
    </source>
</evidence>
<feature type="region of interest" description="Disordered" evidence="17">
    <location>
        <begin position="116"/>
        <end position="135"/>
    </location>
</feature>